<sequence length="176" mass="20328">MNFSIQPVLENETVKLIPLQPSDFEALYLTASDPKIWEQHPTPDRYKREVFSKFFEGAVESKGAFVIIDKQTGEYAGSTRFYGYDEADSSIRIGYTFYATKYWGSGFNPMVKKLMMDYIFQFTDNVYLEVGASNIRSQIAVLRLGTKKIKEEMISYYGEEPKLNFIYGITKAEYQS</sequence>
<feature type="domain" description="N-acetyltransferase" evidence="1">
    <location>
        <begin position="14"/>
        <end position="172"/>
    </location>
</feature>
<evidence type="ECO:0000313" key="2">
    <source>
        <dbReference type="EMBL" id="RZS75235.1"/>
    </source>
</evidence>
<protein>
    <submittedName>
        <fullName evidence="2">RimJ/RimL family protein N-acetyltransferase</fullName>
    </submittedName>
</protein>
<dbReference type="PANTHER" id="PTHR43610:SF1">
    <property type="entry name" value="N-ACETYLTRANSFERASE DOMAIN-CONTAINING PROTEIN"/>
    <property type="match status" value="1"/>
</dbReference>
<proteinExistence type="predicted"/>
<dbReference type="PROSITE" id="PS51186">
    <property type="entry name" value="GNAT"/>
    <property type="match status" value="1"/>
</dbReference>
<accession>A0A4Q7N3D3</accession>
<dbReference type="GO" id="GO:0016747">
    <property type="term" value="F:acyltransferase activity, transferring groups other than amino-acyl groups"/>
    <property type="evidence" value="ECO:0007669"/>
    <property type="project" value="InterPro"/>
</dbReference>
<name>A0A4Q7N3D3_9BACT</name>
<keyword evidence="3" id="KW-1185">Reference proteome</keyword>
<dbReference type="OrthoDB" id="9795199at2"/>
<dbReference type="PANTHER" id="PTHR43610">
    <property type="entry name" value="BLL6696 PROTEIN"/>
    <property type="match status" value="1"/>
</dbReference>
<gene>
    <name evidence="2" type="ORF">EV199_1098</name>
</gene>
<dbReference type="InterPro" id="IPR016181">
    <property type="entry name" value="Acyl_CoA_acyltransferase"/>
</dbReference>
<evidence type="ECO:0000313" key="3">
    <source>
        <dbReference type="Proteomes" id="UP000293874"/>
    </source>
</evidence>
<evidence type="ECO:0000259" key="1">
    <source>
        <dbReference type="PROSITE" id="PS51186"/>
    </source>
</evidence>
<dbReference type="RefSeq" id="WP_130539622.1">
    <property type="nucleotide sequence ID" value="NZ_CP042431.1"/>
</dbReference>
<dbReference type="EMBL" id="SGXA01000001">
    <property type="protein sequence ID" value="RZS75235.1"/>
    <property type="molecule type" value="Genomic_DNA"/>
</dbReference>
<comment type="caution">
    <text evidence="2">The sequence shown here is derived from an EMBL/GenBank/DDBJ whole genome shotgun (WGS) entry which is preliminary data.</text>
</comment>
<organism evidence="2 3">
    <name type="scientific">Pseudobacter ginsenosidimutans</name>
    <dbReference type="NCBI Taxonomy" id="661488"/>
    <lineage>
        <taxon>Bacteria</taxon>
        <taxon>Pseudomonadati</taxon>
        <taxon>Bacteroidota</taxon>
        <taxon>Chitinophagia</taxon>
        <taxon>Chitinophagales</taxon>
        <taxon>Chitinophagaceae</taxon>
        <taxon>Pseudobacter</taxon>
    </lineage>
</organism>
<dbReference type="InterPro" id="IPR000182">
    <property type="entry name" value="GNAT_dom"/>
</dbReference>
<reference evidence="2 3" key="1">
    <citation type="submission" date="2019-02" db="EMBL/GenBank/DDBJ databases">
        <title>Genomic Encyclopedia of Type Strains, Phase IV (KMG-IV): sequencing the most valuable type-strain genomes for metagenomic binning, comparative biology and taxonomic classification.</title>
        <authorList>
            <person name="Goeker M."/>
        </authorList>
    </citation>
    <scope>NUCLEOTIDE SEQUENCE [LARGE SCALE GENOMIC DNA]</scope>
    <source>
        <strain evidence="2 3">DSM 18116</strain>
    </source>
</reference>
<dbReference type="Pfam" id="PF13302">
    <property type="entry name" value="Acetyltransf_3"/>
    <property type="match status" value="1"/>
</dbReference>
<keyword evidence="2" id="KW-0808">Transferase</keyword>
<dbReference type="Gene3D" id="3.40.630.30">
    <property type="match status" value="1"/>
</dbReference>
<dbReference type="AlphaFoldDB" id="A0A4Q7N3D3"/>
<dbReference type="Proteomes" id="UP000293874">
    <property type="component" value="Unassembled WGS sequence"/>
</dbReference>
<dbReference type="SUPFAM" id="SSF55729">
    <property type="entry name" value="Acyl-CoA N-acyltransferases (Nat)"/>
    <property type="match status" value="1"/>
</dbReference>